<reference evidence="3" key="3">
    <citation type="submission" date="2025-09" db="UniProtKB">
        <authorList>
            <consortium name="Ensembl"/>
        </authorList>
    </citation>
    <scope>IDENTIFICATION</scope>
</reference>
<organism evidence="3 4">
    <name type="scientific">Oncorhynchus tshawytscha</name>
    <name type="common">Chinook salmon</name>
    <name type="synonym">Salmo tshawytscha</name>
    <dbReference type="NCBI Taxonomy" id="74940"/>
    <lineage>
        <taxon>Eukaryota</taxon>
        <taxon>Metazoa</taxon>
        <taxon>Chordata</taxon>
        <taxon>Craniata</taxon>
        <taxon>Vertebrata</taxon>
        <taxon>Euteleostomi</taxon>
        <taxon>Actinopterygii</taxon>
        <taxon>Neopterygii</taxon>
        <taxon>Teleostei</taxon>
        <taxon>Protacanthopterygii</taxon>
        <taxon>Salmoniformes</taxon>
        <taxon>Salmonidae</taxon>
        <taxon>Salmoninae</taxon>
        <taxon>Oncorhynchus</taxon>
    </lineage>
</organism>
<proteinExistence type="inferred from homology"/>
<dbReference type="SUPFAM" id="SSF56655">
    <property type="entry name" value="Carbohydrate phosphatase"/>
    <property type="match status" value="1"/>
</dbReference>
<dbReference type="PANTHER" id="PTHR20854">
    <property type="entry name" value="INOSITOL MONOPHOSPHATASE"/>
    <property type="match status" value="1"/>
</dbReference>
<reference evidence="3" key="2">
    <citation type="submission" date="2025-08" db="UniProtKB">
        <authorList>
            <consortium name="Ensembl"/>
        </authorList>
    </citation>
    <scope>IDENTIFICATION</scope>
</reference>
<evidence type="ECO:0000256" key="2">
    <source>
        <dbReference type="PIRSR" id="PIRSR600760-2"/>
    </source>
</evidence>
<keyword evidence="2" id="KW-0479">Metal-binding</keyword>
<dbReference type="GO" id="GO:0008934">
    <property type="term" value="F:inositol monophosphate 1-phosphatase activity"/>
    <property type="evidence" value="ECO:0007669"/>
    <property type="project" value="TreeGrafter"/>
</dbReference>
<comment type="cofactor">
    <cofactor evidence="2">
        <name>Mg(2+)</name>
        <dbReference type="ChEBI" id="CHEBI:18420"/>
    </cofactor>
</comment>
<dbReference type="InterPro" id="IPR000760">
    <property type="entry name" value="Inositol_monophosphatase-like"/>
</dbReference>
<name>A0A8C8C2U5_ONCTS</name>
<dbReference type="PANTHER" id="PTHR20854:SF26">
    <property type="entry name" value="INOSITOL MONOPHOSPHATASE 1"/>
    <property type="match status" value="1"/>
</dbReference>
<dbReference type="Proteomes" id="UP000694402">
    <property type="component" value="Unassembled WGS sequence"/>
</dbReference>
<keyword evidence="2" id="KW-0460">Magnesium</keyword>
<dbReference type="PRINTS" id="PR00377">
    <property type="entry name" value="IMPHPHTASES"/>
</dbReference>
<dbReference type="Ensembl" id="ENSOTST00005147477.1">
    <property type="protein sequence ID" value="ENSOTSP00005122489.1"/>
    <property type="gene ID" value="ENSOTSG00005058221.1"/>
</dbReference>
<sequence>MRPKWAHFRALCADHSLCQVIKGALQNKVKIMTKSSSIDLVTETDHKVEKIIILSVKEKFPTHQESVAAGVAFVYTNNRKWIINPVDGTTNFAHWFPFVAVSIGFAVNKQRKFPRQSSHL</sequence>
<evidence type="ECO:0008006" key="5">
    <source>
        <dbReference type="Google" id="ProtNLM"/>
    </source>
</evidence>
<dbReference type="GO" id="GO:0007165">
    <property type="term" value="P:signal transduction"/>
    <property type="evidence" value="ECO:0007669"/>
    <property type="project" value="TreeGrafter"/>
</dbReference>
<dbReference type="Pfam" id="PF00459">
    <property type="entry name" value="Inositol_P"/>
    <property type="match status" value="1"/>
</dbReference>
<evidence type="ECO:0000313" key="3">
    <source>
        <dbReference type="Ensembl" id="ENSOTSP00005122489.1"/>
    </source>
</evidence>
<keyword evidence="4" id="KW-1185">Reference proteome</keyword>
<evidence type="ECO:0000256" key="1">
    <source>
        <dbReference type="ARBA" id="ARBA00009759"/>
    </source>
</evidence>
<dbReference type="AlphaFoldDB" id="A0A8C8C2U5"/>
<dbReference type="GeneTree" id="ENSGT00940000154634"/>
<dbReference type="GO" id="GO:0046872">
    <property type="term" value="F:metal ion binding"/>
    <property type="evidence" value="ECO:0007669"/>
    <property type="project" value="UniProtKB-KW"/>
</dbReference>
<evidence type="ECO:0000313" key="4">
    <source>
        <dbReference type="Proteomes" id="UP000694402"/>
    </source>
</evidence>
<accession>A0A8C8C2U5</accession>
<reference evidence="4" key="1">
    <citation type="journal article" date="2018" name="PLoS ONE">
        <title>Chinook salmon (Oncorhynchus tshawytscha) genome and transcriptome.</title>
        <authorList>
            <person name="Christensen K.A."/>
            <person name="Leong J.S."/>
            <person name="Sakhrani D."/>
            <person name="Biagi C.A."/>
            <person name="Minkley D.R."/>
            <person name="Withler R.E."/>
            <person name="Rondeau E.B."/>
            <person name="Koop B.F."/>
            <person name="Devlin R.H."/>
        </authorList>
    </citation>
    <scope>NUCLEOTIDE SEQUENCE [LARGE SCALE GENOMIC DNA]</scope>
</reference>
<dbReference type="GO" id="GO:0006020">
    <property type="term" value="P:inositol metabolic process"/>
    <property type="evidence" value="ECO:0007669"/>
    <property type="project" value="TreeGrafter"/>
</dbReference>
<dbReference type="Gene3D" id="3.30.540.10">
    <property type="entry name" value="Fructose-1,6-Bisphosphatase, subunit A, domain 1"/>
    <property type="match status" value="1"/>
</dbReference>
<protein>
    <recommendedName>
        <fullName evidence="5">Inositol-phosphate phosphatase</fullName>
    </recommendedName>
</protein>
<feature type="binding site" evidence="2">
    <location>
        <position position="87"/>
    </location>
    <ligand>
        <name>Mg(2+)</name>
        <dbReference type="ChEBI" id="CHEBI:18420"/>
        <label>1</label>
        <note>catalytic</note>
    </ligand>
</feature>
<comment type="similarity">
    <text evidence="1">Belongs to the inositol monophosphatase superfamily.</text>
</comment>